<dbReference type="InterPro" id="IPR046491">
    <property type="entry name" value="DUF6584"/>
</dbReference>
<evidence type="ECO:0000256" key="1">
    <source>
        <dbReference type="SAM" id="Phobius"/>
    </source>
</evidence>
<name>A0ABN3NU55_9ACTN</name>
<feature type="transmembrane region" description="Helical" evidence="1">
    <location>
        <begin position="139"/>
        <end position="167"/>
    </location>
</feature>
<gene>
    <name evidence="2" type="ORF">GCM10010201_36370</name>
</gene>
<proteinExistence type="predicted"/>
<evidence type="ECO:0000313" key="2">
    <source>
        <dbReference type="EMBL" id="GAA2533819.1"/>
    </source>
</evidence>
<keyword evidence="1" id="KW-0472">Membrane</keyword>
<keyword evidence="1" id="KW-0812">Transmembrane</keyword>
<sequence length="168" mass="18384">MPGVARDRVLTRIADDLSRGRTYPALQRLATLTALDPTDREARALRAEVNRGIGNVVEAGRWGFLTEQVSLDEVAAFERAYPSAAKRVQALRLAPYRNPEGVGPLARQRLADLWTYAEHQGLPAAGTPPPEHPPDPDRWWHVLPILVVLAVVLGLMGIGLVTVLSAIF</sequence>
<dbReference type="Proteomes" id="UP001499978">
    <property type="component" value="Unassembled WGS sequence"/>
</dbReference>
<comment type="caution">
    <text evidence="2">The sequence shown here is derived from an EMBL/GenBank/DDBJ whole genome shotgun (WGS) entry which is preliminary data.</text>
</comment>
<dbReference type="EMBL" id="BAAARY010000058">
    <property type="protein sequence ID" value="GAA2533819.1"/>
    <property type="molecule type" value="Genomic_DNA"/>
</dbReference>
<protein>
    <submittedName>
        <fullName evidence="2">Uncharacterized protein</fullName>
    </submittedName>
</protein>
<accession>A0ABN3NU55</accession>
<evidence type="ECO:0000313" key="3">
    <source>
        <dbReference type="Proteomes" id="UP001499978"/>
    </source>
</evidence>
<keyword evidence="3" id="KW-1185">Reference proteome</keyword>
<reference evidence="2 3" key="1">
    <citation type="journal article" date="2019" name="Int. J. Syst. Evol. Microbiol.">
        <title>The Global Catalogue of Microorganisms (GCM) 10K type strain sequencing project: providing services to taxonomists for standard genome sequencing and annotation.</title>
        <authorList>
            <consortium name="The Broad Institute Genomics Platform"/>
            <consortium name="The Broad Institute Genome Sequencing Center for Infectious Disease"/>
            <person name="Wu L."/>
            <person name="Ma J."/>
        </authorList>
    </citation>
    <scope>NUCLEOTIDE SEQUENCE [LARGE SCALE GENOMIC DNA]</scope>
    <source>
        <strain evidence="2 3">JCM 3367</strain>
    </source>
</reference>
<dbReference type="Pfam" id="PF20225">
    <property type="entry name" value="DUF6584"/>
    <property type="match status" value="1"/>
</dbReference>
<organism evidence="2 3">
    <name type="scientific">Pilimelia columellifera subsp. columellifera</name>
    <dbReference type="NCBI Taxonomy" id="706583"/>
    <lineage>
        <taxon>Bacteria</taxon>
        <taxon>Bacillati</taxon>
        <taxon>Actinomycetota</taxon>
        <taxon>Actinomycetes</taxon>
        <taxon>Micromonosporales</taxon>
        <taxon>Micromonosporaceae</taxon>
        <taxon>Pilimelia</taxon>
    </lineage>
</organism>
<keyword evidence="1" id="KW-1133">Transmembrane helix</keyword>